<dbReference type="GO" id="GO:0015109">
    <property type="term" value="F:chromate transmembrane transporter activity"/>
    <property type="evidence" value="ECO:0007669"/>
    <property type="project" value="InterPro"/>
</dbReference>
<dbReference type="InterPro" id="IPR003370">
    <property type="entry name" value="Chromate_transpt"/>
</dbReference>
<evidence type="ECO:0000313" key="8">
    <source>
        <dbReference type="EMBL" id="SHG39666.1"/>
    </source>
</evidence>
<sequence length="414" mass="41644">MRDPHQAASTTAPGALTIFLAFLRLGLTAFGGPVAHLGYFRDAFVIRLGWIEEPAYADLVALCQFLPGPTSSQVSMGIGYEKRGLSGALAAFAGFTLPSGLIMAGLGMALSGGAEIDRGLLGGLALVAVAVVAEAVRGMAGSLAANRRTGAVAVVTAALALVFPGSLTQLAAILAAALLGTLVPLAELSPSRPREAIGSRGLAFGALAVFVLLLAGLPLAASVTGSPVFALADAFYRAGALVFGGGHVVLPLLERSVVAFGFVPAESFVAGYGAAQAMPGPLFSIASFLGAVAAVPNAMAGALLATLALFAPGFLLIVGVLPFWRRIGGYQPMRRALVGVNAAVVGLLAAALYDPVFRTAVHRPGDAAFALAAWGLLTLARWPAWSVVILGALAGLTLERLDGGIGAAVSLVGG</sequence>
<dbReference type="GO" id="GO:0005886">
    <property type="term" value="C:plasma membrane"/>
    <property type="evidence" value="ECO:0007669"/>
    <property type="project" value="UniProtKB-SubCell"/>
</dbReference>
<evidence type="ECO:0000256" key="3">
    <source>
        <dbReference type="ARBA" id="ARBA00022475"/>
    </source>
</evidence>
<feature type="transmembrane region" description="Helical" evidence="7">
    <location>
        <begin position="148"/>
        <end position="164"/>
    </location>
</feature>
<dbReference type="RefSeq" id="WP_210187108.1">
    <property type="nucleotide sequence ID" value="NZ_FQUP01000004.1"/>
</dbReference>
<keyword evidence="3" id="KW-1003">Cell membrane</keyword>
<dbReference type="PIRSF" id="PIRSF004810">
    <property type="entry name" value="ChrA"/>
    <property type="match status" value="1"/>
</dbReference>
<keyword evidence="4 7" id="KW-0812">Transmembrane</keyword>
<evidence type="ECO:0000256" key="7">
    <source>
        <dbReference type="SAM" id="Phobius"/>
    </source>
</evidence>
<gene>
    <name evidence="8" type="ORF">SAMN02745157_4208</name>
</gene>
<accession>A0A1M5JGF1</accession>
<feature type="transmembrane region" description="Helical" evidence="7">
    <location>
        <begin position="301"/>
        <end position="324"/>
    </location>
</feature>
<keyword evidence="9" id="KW-1185">Reference proteome</keyword>
<dbReference type="PANTHER" id="PTHR33567:SF3">
    <property type="entry name" value="CHROMATE ION TRANSPORTER (EUROFUNG)"/>
    <property type="match status" value="1"/>
</dbReference>
<evidence type="ECO:0000256" key="1">
    <source>
        <dbReference type="ARBA" id="ARBA00004651"/>
    </source>
</evidence>
<dbReference type="AlphaFoldDB" id="A0A1M5JGF1"/>
<dbReference type="InterPro" id="IPR014047">
    <property type="entry name" value="Chr_Tranpt_l_chain"/>
</dbReference>
<evidence type="ECO:0000256" key="4">
    <source>
        <dbReference type="ARBA" id="ARBA00022692"/>
    </source>
</evidence>
<organism evidence="8 9">
    <name type="scientific">Kaistia soli DSM 19436</name>
    <dbReference type="NCBI Taxonomy" id="1122133"/>
    <lineage>
        <taxon>Bacteria</taxon>
        <taxon>Pseudomonadati</taxon>
        <taxon>Pseudomonadota</taxon>
        <taxon>Alphaproteobacteria</taxon>
        <taxon>Hyphomicrobiales</taxon>
        <taxon>Kaistiaceae</taxon>
        <taxon>Kaistia</taxon>
    </lineage>
</organism>
<dbReference type="NCBIfam" id="TIGR00937">
    <property type="entry name" value="2A51"/>
    <property type="match status" value="1"/>
</dbReference>
<evidence type="ECO:0000256" key="2">
    <source>
        <dbReference type="ARBA" id="ARBA00005262"/>
    </source>
</evidence>
<dbReference type="Proteomes" id="UP000184485">
    <property type="component" value="Unassembled WGS sequence"/>
</dbReference>
<proteinExistence type="inferred from homology"/>
<dbReference type="PANTHER" id="PTHR33567">
    <property type="entry name" value="CHROMATE ION TRANSPORTER (EUROFUNG)"/>
    <property type="match status" value="1"/>
</dbReference>
<feature type="transmembrane region" description="Helical" evidence="7">
    <location>
        <begin position="336"/>
        <end position="353"/>
    </location>
</feature>
<evidence type="ECO:0000313" key="9">
    <source>
        <dbReference type="Proteomes" id="UP000184485"/>
    </source>
</evidence>
<feature type="transmembrane region" description="Helical" evidence="7">
    <location>
        <begin position="170"/>
        <end position="189"/>
    </location>
</feature>
<dbReference type="EMBL" id="FQUP01000004">
    <property type="protein sequence ID" value="SHG39666.1"/>
    <property type="molecule type" value="Genomic_DNA"/>
</dbReference>
<evidence type="ECO:0000256" key="6">
    <source>
        <dbReference type="ARBA" id="ARBA00023136"/>
    </source>
</evidence>
<feature type="transmembrane region" description="Helical" evidence="7">
    <location>
        <begin position="15"/>
        <end position="40"/>
    </location>
</feature>
<comment type="subcellular location">
    <subcellularLocation>
        <location evidence="1">Cell membrane</location>
        <topology evidence="1">Multi-pass membrane protein</topology>
    </subcellularLocation>
</comment>
<feature type="transmembrane region" description="Helical" evidence="7">
    <location>
        <begin position="373"/>
        <end position="396"/>
    </location>
</feature>
<reference evidence="8 9" key="1">
    <citation type="submission" date="2016-11" db="EMBL/GenBank/DDBJ databases">
        <authorList>
            <person name="Jaros S."/>
            <person name="Januszkiewicz K."/>
            <person name="Wedrychowicz H."/>
        </authorList>
    </citation>
    <scope>NUCLEOTIDE SEQUENCE [LARGE SCALE GENOMIC DNA]</scope>
    <source>
        <strain evidence="8 9">DSM 19436</strain>
    </source>
</reference>
<feature type="transmembrane region" description="Helical" evidence="7">
    <location>
        <begin position="85"/>
        <end position="107"/>
    </location>
</feature>
<dbReference type="STRING" id="1122133.SAMN02745157_4208"/>
<keyword evidence="5 7" id="KW-1133">Transmembrane helix</keyword>
<keyword evidence="6 7" id="KW-0472">Membrane</keyword>
<feature type="transmembrane region" description="Helical" evidence="7">
    <location>
        <begin position="201"/>
        <end position="222"/>
    </location>
</feature>
<evidence type="ECO:0000256" key="5">
    <source>
        <dbReference type="ARBA" id="ARBA00022989"/>
    </source>
</evidence>
<name>A0A1M5JGF1_9HYPH</name>
<dbReference type="Pfam" id="PF02417">
    <property type="entry name" value="Chromate_transp"/>
    <property type="match status" value="2"/>
</dbReference>
<comment type="similarity">
    <text evidence="2">Belongs to the chromate ion transporter (CHR) (TC 2.A.51) family.</text>
</comment>
<feature type="transmembrane region" description="Helical" evidence="7">
    <location>
        <begin position="119"/>
        <end position="136"/>
    </location>
</feature>
<feature type="transmembrane region" description="Helical" evidence="7">
    <location>
        <begin position="234"/>
        <end position="253"/>
    </location>
</feature>
<protein>
    <submittedName>
        <fullName evidence="8">Chromate transporter</fullName>
    </submittedName>
</protein>